<dbReference type="EMBL" id="CP035808">
    <property type="protein sequence ID" value="QEN06437.1"/>
    <property type="molecule type" value="Genomic_DNA"/>
</dbReference>
<proteinExistence type="predicted"/>
<evidence type="ECO:0000313" key="2">
    <source>
        <dbReference type="Proteomes" id="UP000323824"/>
    </source>
</evidence>
<organism evidence="1 2">
    <name type="scientific">Thiospirochaeta perfilievii</name>
    <dbReference type="NCBI Taxonomy" id="252967"/>
    <lineage>
        <taxon>Bacteria</taxon>
        <taxon>Pseudomonadati</taxon>
        <taxon>Spirochaetota</taxon>
        <taxon>Spirochaetia</taxon>
        <taxon>Spirochaetales</taxon>
        <taxon>Spirochaetaceae</taxon>
        <taxon>Thiospirochaeta</taxon>
    </lineage>
</organism>
<keyword evidence="1" id="KW-0614">Plasmid</keyword>
<evidence type="ECO:0000313" key="1">
    <source>
        <dbReference type="EMBL" id="QEN06437.1"/>
    </source>
</evidence>
<name>A0A5C1QG80_9SPIO</name>
<reference evidence="1 2" key="2">
    <citation type="submission" date="2019-09" db="EMBL/GenBank/DDBJ databases">
        <title>Complete Genome Sequence and Methylome Analysis of free living Spirochaetas.</title>
        <authorList>
            <person name="Leshcheva N."/>
            <person name="Mikheeva N."/>
        </authorList>
    </citation>
    <scope>NUCLEOTIDE SEQUENCE [LARGE SCALE GENOMIC DNA]</scope>
    <source>
        <strain evidence="1 2">P</strain>
        <plasmid evidence="2">pspe</plasmid>
    </source>
</reference>
<protein>
    <submittedName>
        <fullName evidence="1">Uncharacterized protein</fullName>
    </submittedName>
</protein>
<accession>A0A5C1QG80</accession>
<gene>
    <name evidence="1" type="ORF">EW093_17160</name>
</gene>
<dbReference type="AlphaFoldDB" id="A0A5C1QG80"/>
<reference evidence="1 2" key="1">
    <citation type="submission" date="2019-02" db="EMBL/GenBank/DDBJ databases">
        <authorList>
            <person name="Fomenkov A."/>
            <person name="Dubinina G."/>
            <person name="Grabovich M."/>
            <person name="Vincze T."/>
            <person name="Roberts R.J."/>
        </authorList>
    </citation>
    <scope>NUCLEOTIDE SEQUENCE [LARGE SCALE GENOMIC DNA]</scope>
    <source>
        <strain evidence="1 2">P</strain>
        <plasmid evidence="2">pspe</plasmid>
    </source>
</reference>
<sequence>MRKKKDTHDFKVRGIPQKDWDLFMQHCREESLNRGMTISANKRIIEMIKVVASTVKPDSLWEKENQKTLF</sequence>
<keyword evidence="2" id="KW-1185">Reference proteome</keyword>
<dbReference type="Proteomes" id="UP000323824">
    <property type="component" value="Plasmid pSpe"/>
</dbReference>
<geneLocation type="plasmid" evidence="2">
    <name>pspe</name>
</geneLocation>
<dbReference type="KEGG" id="sper:EW093_17160"/>
<dbReference type="RefSeq" id="WP_149569662.1">
    <property type="nucleotide sequence ID" value="NZ_CP035808.1"/>
</dbReference>